<evidence type="ECO:0000256" key="3">
    <source>
        <dbReference type="ARBA" id="ARBA00022692"/>
    </source>
</evidence>
<accession>A0A9W7LD11</accession>
<dbReference type="AlphaFoldDB" id="A0A9W7LD11"/>
<evidence type="ECO:0000256" key="5">
    <source>
        <dbReference type="ARBA" id="ARBA00023136"/>
    </source>
</evidence>
<proteinExistence type="predicted"/>
<sequence>MTWCYAFKFYLVVLIYLHTPVSSFFHPFSRQSLTRLYEKSDSQTTLVDLEDGQASVLYYDDVISEEVPDGVVCARGVCVFAEEGDDEITTTDASPTSPLSSPIAKARLTLFFSSVLYGTNFPLGALMNDSLPASAATSSRMFLAAVALSPFLPRLKPSMAPLALLCGCFTATGYIAQSLALVDTSPSTVSFLGALTVVVCPVLEAIVNKRQLGLNDAPQVWLAAILCVTGVGVLELAGGELAGSYQGDALAILQAVGFGVSFFLTEKLMRGTEGMALPVTAVQVSVTAFICAIWSTLDPSGWLFTDNNFTLDKMILDPDPVMKTAFYAVLWTGFITTAFNRLLETLSLSKLTSAEAAVILSTEPLFAALFGSVFLKETFGWNDYVGGALIVSACLANTLTKDSKVFALLKAK</sequence>
<dbReference type="EMBL" id="BRYA01000307">
    <property type="protein sequence ID" value="GMI46615.1"/>
    <property type="molecule type" value="Genomic_DNA"/>
</dbReference>
<feature type="transmembrane region" description="Helical" evidence="6">
    <location>
        <begin position="159"/>
        <end position="177"/>
    </location>
</feature>
<dbReference type="PANTHER" id="PTHR42920">
    <property type="entry name" value="OS03G0707200 PROTEIN-RELATED"/>
    <property type="match status" value="1"/>
</dbReference>
<dbReference type="InterPro" id="IPR000620">
    <property type="entry name" value="EamA_dom"/>
</dbReference>
<protein>
    <recommendedName>
        <fullName evidence="7">EamA domain-containing protein</fullName>
    </recommendedName>
</protein>
<feature type="transmembrane region" description="Helical" evidence="6">
    <location>
        <begin position="189"/>
        <end position="208"/>
    </location>
</feature>
<dbReference type="InterPro" id="IPR051258">
    <property type="entry name" value="Diverse_Substrate_Transporter"/>
</dbReference>
<name>A0A9W7LD11_9STRA</name>
<keyword evidence="5 6" id="KW-0472">Membrane</keyword>
<evidence type="ECO:0000313" key="8">
    <source>
        <dbReference type="EMBL" id="GMI46615.1"/>
    </source>
</evidence>
<feature type="domain" description="EamA" evidence="7">
    <location>
        <begin position="108"/>
        <end position="233"/>
    </location>
</feature>
<dbReference type="PANTHER" id="PTHR42920:SF5">
    <property type="entry name" value="EAMA DOMAIN-CONTAINING PROTEIN"/>
    <property type="match status" value="1"/>
</dbReference>
<evidence type="ECO:0000256" key="1">
    <source>
        <dbReference type="ARBA" id="ARBA00004651"/>
    </source>
</evidence>
<feature type="transmembrane region" description="Helical" evidence="6">
    <location>
        <begin position="220"/>
        <end position="239"/>
    </location>
</feature>
<dbReference type="OrthoDB" id="2017960at2759"/>
<dbReference type="SUPFAM" id="SSF103481">
    <property type="entry name" value="Multidrug resistance efflux transporter EmrE"/>
    <property type="match status" value="2"/>
</dbReference>
<dbReference type="Pfam" id="PF00892">
    <property type="entry name" value="EamA"/>
    <property type="match status" value="2"/>
</dbReference>
<keyword evidence="4 6" id="KW-1133">Transmembrane helix</keyword>
<feature type="transmembrane region" description="Helical" evidence="6">
    <location>
        <begin position="324"/>
        <end position="343"/>
    </location>
</feature>
<comment type="caution">
    <text evidence="8">The sequence shown here is derived from an EMBL/GenBank/DDBJ whole genome shotgun (WGS) entry which is preliminary data.</text>
</comment>
<evidence type="ECO:0000259" key="7">
    <source>
        <dbReference type="Pfam" id="PF00892"/>
    </source>
</evidence>
<dbReference type="InterPro" id="IPR037185">
    <property type="entry name" value="EmrE-like"/>
</dbReference>
<comment type="subcellular location">
    <subcellularLocation>
        <location evidence="1">Cell membrane</location>
        <topology evidence="1">Multi-pass membrane protein</topology>
    </subcellularLocation>
</comment>
<gene>
    <name evidence="8" type="ORF">TrCOL_g6960</name>
</gene>
<dbReference type="GO" id="GO:0005886">
    <property type="term" value="C:plasma membrane"/>
    <property type="evidence" value="ECO:0007669"/>
    <property type="project" value="UniProtKB-SubCell"/>
</dbReference>
<reference evidence="9" key="1">
    <citation type="journal article" date="2023" name="Commun. Biol.">
        <title>Genome analysis of Parmales, the sister group of diatoms, reveals the evolutionary specialization of diatoms from phago-mixotrophs to photoautotrophs.</title>
        <authorList>
            <person name="Ban H."/>
            <person name="Sato S."/>
            <person name="Yoshikawa S."/>
            <person name="Yamada K."/>
            <person name="Nakamura Y."/>
            <person name="Ichinomiya M."/>
            <person name="Sato N."/>
            <person name="Blanc-Mathieu R."/>
            <person name="Endo H."/>
            <person name="Kuwata A."/>
            <person name="Ogata H."/>
        </authorList>
    </citation>
    <scope>NUCLEOTIDE SEQUENCE [LARGE SCALE GENOMIC DNA]</scope>
</reference>
<evidence type="ECO:0000256" key="2">
    <source>
        <dbReference type="ARBA" id="ARBA00022475"/>
    </source>
</evidence>
<feature type="domain" description="EamA" evidence="7">
    <location>
        <begin position="247"/>
        <end position="396"/>
    </location>
</feature>
<dbReference type="Proteomes" id="UP001165065">
    <property type="component" value="Unassembled WGS sequence"/>
</dbReference>
<keyword evidence="2" id="KW-1003">Cell membrane</keyword>
<keyword evidence="9" id="KW-1185">Reference proteome</keyword>
<feature type="transmembrane region" description="Helical" evidence="6">
    <location>
        <begin position="355"/>
        <end position="375"/>
    </location>
</feature>
<feature type="transmembrane region" description="Helical" evidence="6">
    <location>
        <begin position="6"/>
        <end position="25"/>
    </location>
</feature>
<evidence type="ECO:0000256" key="6">
    <source>
        <dbReference type="SAM" id="Phobius"/>
    </source>
</evidence>
<evidence type="ECO:0000313" key="9">
    <source>
        <dbReference type="Proteomes" id="UP001165065"/>
    </source>
</evidence>
<organism evidence="8 9">
    <name type="scientific">Triparma columacea</name>
    <dbReference type="NCBI Taxonomy" id="722753"/>
    <lineage>
        <taxon>Eukaryota</taxon>
        <taxon>Sar</taxon>
        <taxon>Stramenopiles</taxon>
        <taxon>Ochrophyta</taxon>
        <taxon>Bolidophyceae</taxon>
        <taxon>Parmales</taxon>
        <taxon>Triparmaceae</taxon>
        <taxon>Triparma</taxon>
    </lineage>
</organism>
<feature type="transmembrane region" description="Helical" evidence="6">
    <location>
        <begin position="276"/>
        <end position="297"/>
    </location>
</feature>
<keyword evidence="3 6" id="KW-0812">Transmembrane</keyword>
<evidence type="ECO:0000256" key="4">
    <source>
        <dbReference type="ARBA" id="ARBA00022989"/>
    </source>
</evidence>